<comment type="caution">
    <text evidence="2">The sequence shown here is derived from an EMBL/GenBank/DDBJ whole genome shotgun (WGS) entry which is preliminary data.</text>
</comment>
<proteinExistence type="predicted"/>
<name>A0A8J3CDK0_9PSEU</name>
<dbReference type="AlphaFoldDB" id="A0A8J3CDK0"/>
<gene>
    <name evidence="2" type="ORF">GCM10012275_32110</name>
</gene>
<dbReference type="Proteomes" id="UP000637578">
    <property type="component" value="Unassembled WGS sequence"/>
</dbReference>
<dbReference type="EMBL" id="BMMK01000014">
    <property type="protein sequence ID" value="GGM58469.1"/>
    <property type="molecule type" value="Genomic_DNA"/>
</dbReference>
<dbReference type="Pfam" id="PF09204">
    <property type="entry name" value="Colicin_immun"/>
    <property type="match status" value="1"/>
</dbReference>
<reference evidence="2" key="2">
    <citation type="submission" date="2020-09" db="EMBL/GenBank/DDBJ databases">
        <authorList>
            <person name="Sun Q."/>
            <person name="Zhou Y."/>
        </authorList>
    </citation>
    <scope>NUCLEOTIDE SEQUENCE</scope>
    <source>
        <strain evidence="2">CGMCC 4.5737</strain>
    </source>
</reference>
<dbReference type="Gene3D" id="1.20.120.650">
    <property type="entry name" value="Colicin D"/>
    <property type="match status" value="1"/>
</dbReference>
<evidence type="ECO:0000259" key="1">
    <source>
        <dbReference type="Pfam" id="PF09204"/>
    </source>
</evidence>
<sequence>MWVSLVDSAELADATWRDTEFVVALPDVSAALVVTTQGYSLLGGDPAFVNGAMTMNGGVDAARALFRRQAKKVGDPLRAIAAQYPPTRRSWKTAQEVEPGSAVADQLTLMTALVTGEISPKSFEMDWYDAWRRERDSGERTHGVLYEALKEMFFFLEDYTADASLREPGDPTDDDLLRAVREVLTLLDL</sequence>
<dbReference type="GO" id="GO:0030153">
    <property type="term" value="P:bacteriocin immunity"/>
    <property type="evidence" value="ECO:0007669"/>
    <property type="project" value="InterPro"/>
</dbReference>
<reference evidence="2" key="1">
    <citation type="journal article" date="2014" name="Int. J. Syst. Evol. Microbiol.">
        <title>Complete genome sequence of Corynebacterium casei LMG S-19264T (=DSM 44701T), isolated from a smear-ripened cheese.</title>
        <authorList>
            <consortium name="US DOE Joint Genome Institute (JGI-PGF)"/>
            <person name="Walter F."/>
            <person name="Albersmeier A."/>
            <person name="Kalinowski J."/>
            <person name="Ruckert C."/>
        </authorList>
    </citation>
    <scope>NUCLEOTIDE SEQUENCE</scope>
    <source>
        <strain evidence="2">CGMCC 4.5737</strain>
    </source>
</reference>
<organism evidence="2 3">
    <name type="scientific">Longimycelium tulufanense</name>
    <dbReference type="NCBI Taxonomy" id="907463"/>
    <lineage>
        <taxon>Bacteria</taxon>
        <taxon>Bacillati</taxon>
        <taxon>Actinomycetota</taxon>
        <taxon>Actinomycetes</taxon>
        <taxon>Pseudonocardiales</taxon>
        <taxon>Pseudonocardiaceae</taxon>
        <taxon>Longimycelium</taxon>
    </lineage>
</organism>
<dbReference type="GO" id="GO:0015643">
    <property type="term" value="F:toxic substance binding"/>
    <property type="evidence" value="ECO:0007669"/>
    <property type="project" value="InterPro"/>
</dbReference>
<protein>
    <recommendedName>
        <fullName evidence="1">Colicin D immunity protein domain-containing protein</fullName>
    </recommendedName>
</protein>
<dbReference type="InterPro" id="IPR036471">
    <property type="entry name" value="Colicin_D_sf"/>
</dbReference>
<keyword evidence="3" id="KW-1185">Reference proteome</keyword>
<feature type="domain" description="Colicin D immunity protein" evidence="1">
    <location>
        <begin position="107"/>
        <end position="185"/>
    </location>
</feature>
<accession>A0A8J3CDK0</accession>
<dbReference type="InterPro" id="IPR015287">
    <property type="entry name" value="Colicin_D_immunity_dom"/>
</dbReference>
<evidence type="ECO:0000313" key="3">
    <source>
        <dbReference type="Proteomes" id="UP000637578"/>
    </source>
</evidence>
<evidence type="ECO:0000313" key="2">
    <source>
        <dbReference type="EMBL" id="GGM58469.1"/>
    </source>
</evidence>